<organism evidence="1 2">
    <name type="scientific">Portunus trituberculatus</name>
    <name type="common">Swimming crab</name>
    <name type="synonym">Neptunus trituberculatus</name>
    <dbReference type="NCBI Taxonomy" id="210409"/>
    <lineage>
        <taxon>Eukaryota</taxon>
        <taxon>Metazoa</taxon>
        <taxon>Ecdysozoa</taxon>
        <taxon>Arthropoda</taxon>
        <taxon>Crustacea</taxon>
        <taxon>Multicrustacea</taxon>
        <taxon>Malacostraca</taxon>
        <taxon>Eumalacostraca</taxon>
        <taxon>Eucarida</taxon>
        <taxon>Decapoda</taxon>
        <taxon>Pleocyemata</taxon>
        <taxon>Brachyura</taxon>
        <taxon>Eubrachyura</taxon>
        <taxon>Portunoidea</taxon>
        <taxon>Portunidae</taxon>
        <taxon>Portuninae</taxon>
        <taxon>Portunus</taxon>
    </lineage>
</organism>
<proteinExistence type="predicted"/>
<evidence type="ECO:0000313" key="2">
    <source>
        <dbReference type="Proteomes" id="UP000324222"/>
    </source>
</evidence>
<dbReference type="AlphaFoldDB" id="A0A5B7G2H3"/>
<dbReference type="EMBL" id="VSRR010010189">
    <property type="protein sequence ID" value="MPC51453.1"/>
    <property type="molecule type" value="Genomic_DNA"/>
</dbReference>
<keyword evidence="2" id="KW-1185">Reference proteome</keyword>
<protein>
    <submittedName>
        <fullName evidence="1">Uncharacterized protein</fullName>
    </submittedName>
</protein>
<gene>
    <name evidence="1" type="ORF">E2C01_045299</name>
</gene>
<reference evidence="1 2" key="1">
    <citation type="submission" date="2019-05" db="EMBL/GenBank/DDBJ databases">
        <title>Another draft genome of Portunus trituberculatus and its Hox gene families provides insights of decapod evolution.</title>
        <authorList>
            <person name="Jeong J.-H."/>
            <person name="Song I."/>
            <person name="Kim S."/>
            <person name="Choi T."/>
            <person name="Kim D."/>
            <person name="Ryu S."/>
            <person name="Kim W."/>
        </authorList>
    </citation>
    <scope>NUCLEOTIDE SEQUENCE [LARGE SCALE GENOMIC DNA]</scope>
    <source>
        <tissue evidence="1">Muscle</tissue>
    </source>
</reference>
<sequence length="66" mass="7627">MQCRPRNLKFNHIPPPFPSRFYMGTLFHCFRSGRHLSLSLKMQCRPFRGSSSFVSVTHRISPTSSA</sequence>
<name>A0A5B7G2H3_PORTR</name>
<evidence type="ECO:0000313" key="1">
    <source>
        <dbReference type="EMBL" id="MPC51453.1"/>
    </source>
</evidence>
<accession>A0A5B7G2H3</accession>
<comment type="caution">
    <text evidence="1">The sequence shown here is derived from an EMBL/GenBank/DDBJ whole genome shotgun (WGS) entry which is preliminary data.</text>
</comment>
<dbReference type="Proteomes" id="UP000324222">
    <property type="component" value="Unassembled WGS sequence"/>
</dbReference>